<comment type="similarity">
    <text evidence="2">Belongs to the class-V pyridoxal-phosphate-dependent aminotransferase family. NifS/IscS subfamily.</text>
</comment>
<evidence type="ECO:0000256" key="7">
    <source>
        <dbReference type="ARBA" id="ARBA00023004"/>
    </source>
</evidence>
<dbReference type="PANTHER" id="PTHR11601">
    <property type="entry name" value="CYSTEINE DESULFURYLASE FAMILY MEMBER"/>
    <property type="match status" value="1"/>
</dbReference>
<dbReference type="PROSITE" id="PS00595">
    <property type="entry name" value="AA_TRANSFER_CLASS_5"/>
    <property type="match status" value="1"/>
</dbReference>
<dbReference type="AlphaFoldDB" id="A0A060HK03"/>
<name>A0A060HK03_9ARCH</name>
<dbReference type="InterPro" id="IPR016454">
    <property type="entry name" value="Cysteine_dSase"/>
</dbReference>
<evidence type="ECO:0000256" key="8">
    <source>
        <dbReference type="ARBA" id="ARBA00023014"/>
    </source>
</evidence>
<dbReference type="GO" id="GO:0031071">
    <property type="term" value="F:cysteine desulfurase activity"/>
    <property type="evidence" value="ECO:0007669"/>
    <property type="project" value="UniProtKB-EC"/>
</dbReference>
<dbReference type="InterPro" id="IPR015421">
    <property type="entry name" value="PyrdxlP-dep_Trfase_major"/>
</dbReference>
<organism evidence="11 12">
    <name type="scientific">Nitrososphaera viennensis EN76</name>
    <dbReference type="NCBI Taxonomy" id="926571"/>
    <lineage>
        <taxon>Archaea</taxon>
        <taxon>Nitrososphaerota</taxon>
        <taxon>Nitrososphaeria</taxon>
        <taxon>Nitrososphaerales</taxon>
        <taxon>Nitrososphaeraceae</taxon>
        <taxon>Nitrososphaera</taxon>
    </lineage>
</organism>
<dbReference type="SUPFAM" id="SSF53383">
    <property type="entry name" value="PLP-dependent transferases"/>
    <property type="match status" value="1"/>
</dbReference>
<evidence type="ECO:0000256" key="6">
    <source>
        <dbReference type="ARBA" id="ARBA00022898"/>
    </source>
</evidence>
<sequence length="395" mass="42738">MTEQRIYLDSAASTPVADEVIQEMIPYLKQQFGNPSSIHYFGREATRAIQLARKRVAGLVGAAKPQEITFTSGGTEADNLAIKGTADYARSKDPSKNHVITSYIEHDAVLEPCRDLERLGYSVTFLPVTQEGLVRPEDLKGAITPSTALVSIMHANNEVGTIQPVKELARIAHDAGALFHTDAVQAAGKMPVDVRDLGVDLLSMSSHKINGPKGVGALYIRDGLEIMPIIHGGGQESAMRSGTENVPGIVGFGKACELAGGRLPEYQRQVSALRDYLIEKVLSEIPHSRLNGSKTNRLAPNAHFTFFGVNGEDLIIKLDEDGIAASTGSACSVKKQKPSHVLKAMGFSYEEITGSLRISLSMQNTKEEMDRTVSALAGVVKELRSLSPFKSKYYT</sequence>
<evidence type="ECO:0000256" key="2">
    <source>
        <dbReference type="ARBA" id="ARBA00006490"/>
    </source>
</evidence>
<dbReference type="FunFam" id="3.40.640.10:FF:000084">
    <property type="entry name" value="IscS-like cysteine desulfurase"/>
    <property type="match status" value="1"/>
</dbReference>
<dbReference type="InterPro" id="IPR015424">
    <property type="entry name" value="PyrdxlP-dep_Trfase"/>
</dbReference>
<evidence type="ECO:0000256" key="1">
    <source>
        <dbReference type="ARBA" id="ARBA00001933"/>
    </source>
</evidence>
<dbReference type="STRING" id="926571.NVIE_013760"/>
<dbReference type="GO" id="GO:0046872">
    <property type="term" value="F:metal ion binding"/>
    <property type="evidence" value="ECO:0007669"/>
    <property type="project" value="UniProtKB-KW"/>
</dbReference>
<feature type="domain" description="Aminotransferase class V" evidence="10">
    <location>
        <begin position="6"/>
        <end position="371"/>
    </location>
</feature>
<evidence type="ECO:0000256" key="9">
    <source>
        <dbReference type="RuleBase" id="RU004504"/>
    </source>
</evidence>
<dbReference type="Gene3D" id="3.90.1150.10">
    <property type="entry name" value="Aspartate Aminotransferase, domain 1"/>
    <property type="match status" value="1"/>
</dbReference>
<dbReference type="Gene3D" id="1.10.260.50">
    <property type="match status" value="1"/>
</dbReference>
<comment type="cofactor">
    <cofactor evidence="1 9">
        <name>pyridoxal 5'-phosphate</name>
        <dbReference type="ChEBI" id="CHEBI:597326"/>
    </cofactor>
</comment>
<dbReference type="InterPro" id="IPR020578">
    <property type="entry name" value="Aminotrans_V_PyrdxlP_BS"/>
</dbReference>
<dbReference type="EC" id="2.8.1.7" evidence="3"/>
<dbReference type="Proteomes" id="UP000027093">
    <property type="component" value="Chromosome"/>
</dbReference>
<evidence type="ECO:0000313" key="12">
    <source>
        <dbReference type="Proteomes" id="UP000027093"/>
    </source>
</evidence>
<gene>
    <name evidence="11" type="primary">iscS</name>
    <name evidence="11" type="ORF">NVIE_013760</name>
</gene>
<reference evidence="11 12" key="1">
    <citation type="journal article" date="2014" name="Int. J. Syst. Evol. Microbiol.">
        <title>Nitrososphaera viennensis gen. nov., sp. nov., an aerobic and mesophilic, ammonia-oxidizing archaeon from soil and a member of the archaeal phylum Thaumarchaeota.</title>
        <authorList>
            <person name="Stieglmeier M."/>
            <person name="Klingl A."/>
            <person name="Alves R.J."/>
            <person name="Rittmann S.K."/>
            <person name="Melcher M."/>
            <person name="Leisch N."/>
            <person name="Schleper C."/>
        </authorList>
    </citation>
    <scope>NUCLEOTIDE SEQUENCE [LARGE SCALE GENOMIC DNA]</scope>
    <source>
        <strain evidence="11">EN76</strain>
    </source>
</reference>
<dbReference type="NCBIfam" id="NF002806">
    <property type="entry name" value="PRK02948.1"/>
    <property type="match status" value="1"/>
</dbReference>
<keyword evidence="7" id="KW-0408">Iron</keyword>
<dbReference type="GO" id="GO:0051536">
    <property type="term" value="F:iron-sulfur cluster binding"/>
    <property type="evidence" value="ECO:0007669"/>
    <property type="project" value="UniProtKB-KW"/>
</dbReference>
<accession>A0A060HK03</accession>
<dbReference type="GeneID" id="74946638"/>
<dbReference type="KEGG" id="nvn:NVIE_013760"/>
<evidence type="ECO:0000313" key="11">
    <source>
        <dbReference type="EMBL" id="AIC15615.1"/>
    </source>
</evidence>
<dbReference type="HOGENOM" id="CLU_003433_0_0_2"/>
<dbReference type="InterPro" id="IPR015422">
    <property type="entry name" value="PyrdxlP-dep_Trfase_small"/>
</dbReference>
<dbReference type="EMBL" id="CP007536">
    <property type="protein sequence ID" value="AIC15615.1"/>
    <property type="molecule type" value="Genomic_DNA"/>
</dbReference>
<dbReference type="Pfam" id="PF00266">
    <property type="entry name" value="Aminotran_5"/>
    <property type="match status" value="1"/>
</dbReference>
<evidence type="ECO:0000256" key="5">
    <source>
        <dbReference type="ARBA" id="ARBA00022723"/>
    </source>
</evidence>
<dbReference type="Gene3D" id="3.40.640.10">
    <property type="entry name" value="Type I PLP-dependent aspartate aminotransferase-like (Major domain)"/>
    <property type="match status" value="1"/>
</dbReference>
<keyword evidence="8" id="KW-0411">Iron-sulfur</keyword>
<evidence type="ECO:0000256" key="4">
    <source>
        <dbReference type="ARBA" id="ARBA00022679"/>
    </source>
</evidence>
<dbReference type="RefSeq" id="WP_227717513.1">
    <property type="nucleotide sequence ID" value="NZ_CP007536.1"/>
</dbReference>
<dbReference type="PANTHER" id="PTHR11601:SF34">
    <property type="entry name" value="CYSTEINE DESULFURASE"/>
    <property type="match status" value="1"/>
</dbReference>
<keyword evidence="5" id="KW-0479">Metal-binding</keyword>
<evidence type="ECO:0000259" key="10">
    <source>
        <dbReference type="Pfam" id="PF00266"/>
    </source>
</evidence>
<keyword evidence="4 11" id="KW-0808">Transferase</keyword>
<keyword evidence="6" id="KW-0663">Pyridoxal phosphate</keyword>
<proteinExistence type="inferred from homology"/>
<keyword evidence="12" id="KW-1185">Reference proteome</keyword>
<protein>
    <recommendedName>
        <fullName evidence="3">cysteine desulfurase</fullName>
        <ecNumber evidence="3">2.8.1.7</ecNumber>
    </recommendedName>
</protein>
<evidence type="ECO:0000256" key="3">
    <source>
        <dbReference type="ARBA" id="ARBA00012239"/>
    </source>
</evidence>
<dbReference type="InterPro" id="IPR000192">
    <property type="entry name" value="Aminotrans_V_dom"/>
</dbReference>
<dbReference type="PIRSF" id="PIRSF005572">
    <property type="entry name" value="NifS"/>
    <property type="match status" value="1"/>
</dbReference>